<dbReference type="InterPro" id="IPR021136">
    <property type="entry name" value="Flagellar_hook_control-like_C"/>
</dbReference>
<dbReference type="PANTHER" id="PTHR37533:SF2">
    <property type="entry name" value="FLAGELLAR HOOK-LENGTH CONTROL PROTEIN"/>
    <property type="match status" value="1"/>
</dbReference>
<reference evidence="3" key="1">
    <citation type="submission" date="2022-05" db="EMBL/GenBank/DDBJ databases">
        <title>Schlegelella sp. nov., isolated from mangrove soil.</title>
        <authorList>
            <person name="Liu Y."/>
            <person name="Ge X."/>
            <person name="Liu W."/>
        </authorList>
    </citation>
    <scope>NUCLEOTIDE SEQUENCE</scope>
    <source>
        <strain evidence="3">S2-27</strain>
    </source>
</reference>
<evidence type="ECO:0000259" key="2">
    <source>
        <dbReference type="Pfam" id="PF02120"/>
    </source>
</evidence>
<comment type="caution">
    <text evidence="3">The sequence shown here is derived from an EMBL/GenBank/DDBJ whole genome shotgun (WGS) entry which is preliminary data.</text>
</comment>
<keyword evidence="3" id="KW-0969">Cilium</keyword>
<dbReference type="RefSeq" id="WP_251777587.1">
    <property type="nucleotide sequence ID" value="NZ_JAMKFE010000004.1"/>
</dbReference>
<organism evidence="3 4">
    <name type="scientific">Caldimonas mangrovi</name>
    <dbReference type="NCBI Taxonomy" id="2944811"/>
    <lineage>
        <taxon>Bacteria</taxon>
        <taxon>Pseudomonadati</taxon>
        <taxon>Pseudomonadota</taxon>
        <taxon>Betaproteobacteria</taxon>
        <taxon>Burkholderiales</taxon>
        <taxon>Sphaerotilaceae</taxon>
        <taxon>Caldimonas</taxon>
    </lineage>
</organism>
<proteinExistence type="predicted"/>
<feature type="compositionally biased region" description="Pro residues" evidence="1">
    <location>
        <begin position="21"/>
        <end position="30"/>
    </location>
</feature>
<evidence type="ECO:0000313" key="3">
    <source>
        <dbReference type="EMBL" id="MCM5679373.1"/>
    </source>
</evidence>
<accession>A0ABT0YKV8</accession>
<name>A0ABT0YKV8_9BURK</name>
<dbReference type="CDD" id="cd17470">
    <property type="entry name" value="T3SS_Flik_C"/>
    <property type="match status" value="1"/>
</dbReference>
<evidence type="ECO:0000313" key="4">
    <source>
        <dbReference type="Proteomes" id="UP001165541"/>
    </source>
</evidence>
<keyword evidence="3" id="KW-0282">Flagellum</keyword>
<keyword evidence="4" id="KW-1185">Reference proteome</keyword>
<dbReference type="EMBL" id="JAMKFE010000004">
    <property type="protein sequence ID" value="MCM5679373.1"/>
    <property type="molecule type" value="Genomic_DNA"/>
</dbReference>
<dbReference type="InterPro" id="IPR038610">
    <property type="entry name" value="FliK-like_C_sf"/>
</dbReference>
<dbReference type="PANTHER" id="PTHR37533">
    <property type="entry name" value="FLAGELLAR HOOK-LENGTH CONTROL PROTEIN"/>
    <property type="match status" value="1"/>
</dbReference>
<dbReference type="Gene3D" id="3.30.750.140">
    <property type="match status" value="1"/>
</dbReference>
<dbReference type="Pfam" id="PF02120">
    <property type="entry name" value="Flg_hook"/>
    <property type="match status" value="1"/>
</dbReference>
<protein>
    <submittedName>
        <fullName evidence="3">Flagellar hook-length control protein FliK</fullName>
    </submittedName>
</protein>
<evidence type="ECO:0000256" key="1">
    <source>
        <dbReference type="SAM" id="MobiDB-lite"/>
    </source>
</evidence>
<dbReference type="InterPro" id="IPR052563">
    <property type="entry name" value="FliK"/>
</dbReference>
<feature type="compositionally biased region" description="Basic and acidic residues" evidence="1">
    <location>
        <begin position="72"/>
        <end position="84"/>
    </location>
</feature>
<keyword evidence="3" id="KW-0966">Cell projection</keyword>
<feature type="region of interest" description="Disordered" evidence="1">
    <location>
        <begin position="320"/>
        <end position="340"/>
    </location>
</feature>
<dbReference type="Proteomes" id="UP001165541">
    <property type="component" value="Unassembled WGS sequence"/>
</dbReference>
<gene>
    <name evidence="3" type="ORF">M8A51_07495</name>
</gene>
<feature type="region of interest" description="Disordered" evidence="1">
    <location>
        <begin position="1"/>
        <end position="84"/>
    </location>
</feature>
<sequence>MTSAPFLFLSGSAEGAAPRAPAQPPAPPPSRAFSQALQQARERPTRETLPPPERAAADKANEREDAEAPENDETHDASETRAVDESLLVFAAASSMPTNPATATAPPTGEADVAAAGLAAEPATAVAGRAKMQADTAQIGASATDASKSDAAALDALSPGSIDLSGVADEASALAAEEADALLHAVQEAIAATSARAPAAPNRAHDAPVGLAALQAMAPTQTPSAPATALAMRQLDTPVDSPDFPDTFAAQIGYLARDGVQQARLTLNPAEMGPISVQIAVQGQQAQVDFAAASAATRAAIENSLSHLAAALQEAGLTLSGGGVSQHHGSGQQARDGSPTRAGVLRGEALEAAEPARSSAPARRVNGALDLYA</sequence>
<feature type="domain" description="Flagellar hook-length control protein-like C-terminal" evidence="2">
    <location>
        <begin position="251"/>
        <end position="333"/>
    </location>
</feature>